<dbReference type="Pfam" id="PF00069">
    <property type="entry name" value="Pkinase"/>
    <property type="match status" value="1"/>
</dbReference>
<comment type="caution">
    <text evidence="7">The sequence shown here is derived from an EMBL/GenBank/DDBJ whole genome shotgun (WGS) entry which is preliminary data.</text>
</comment>
<gene>
    <name evidence="7" type="ORF">GCM10010439_07370</name>
</gene>
<evidence type="ECO:0000313" key="7">
    <source>
        <dbReference type="EMBL" id="GAA2720141.1"/>
    </source>
</evidence>
<feature type="compositionally biased region" description="Pro residues" evidence="5">
    <location>
        <begin position="417"/>
        <end position="428"/>
    </location>
</feature>
<feature type="region of interest" description="Disordered" evidence="5">
    <location>
        <begin position="279"/>
        <end position="309"/>
    </location>
</feature>
<dbReference type="SUPFAM" id="SSF56112">
    <property type="entry name" value="Protein kinase-like (PK-like)"/>
    <property type="match status" value="1"/>
</dbReference>
<proteinExistence type="predicted"/>
<keyword evidence="8" id="KW-1185">Reference proteome</keyword>
<dbReference type="EMBL" id="BAAATZ010000003">
    <property type="protein sequence ID" value="GAA2720141.1"/>
    <property type="molecule type" value="Genomic_DNA"/>
</dbReference>
<dbReference type="InterPro" id="IPR011009">
    <property type="entry name" value="Kinase-like_dom_sf"/>
</dbReference>
<dbReference type="InterPro" id="IPR008271">
    <property type="entry name" value="Ser/Thr_kinase_AS"/>
</dbReference>
<evidence type="ECO:0000313" key="8">
    <source>
        <dbReference type="Proteomes" id="UP001501842"/>
    </source>
</evidence>
<dbReference type="PROSITE" id="PS50011">
    <property type="entry name" value="PROTEIN_KINASE_DOM"/>
    <property type="match status" value="1"/>
</dbReference>
<dbReference type="Proteomes" id="UP001501842">
    <property type="component" value="Unassembled WGS sequence"/>
</dbReference>
<feature type="compositionally biased region" description="Low complexity" evidence="5">
    <location>
        <begin position="369"/>
        <end position="378"/>
    </location>
</feature>
<keyword evidence="3" id="KW-0418">Kinase</keyword>
<evidence type="ECO:0000259" key="6">
    <source>
        <dbReference type="PROSITE" id="PS50011"/>
    </source>
</evidence>
<name>A0ABN3TXI6_9ACTN</name>
<evidence type="ECO:0000256" key="4">
    <source>
        <dbReference type="ARBA" id="ARBA00022840"/>
    </source>
</evidence>
<feature type="domain" description="Protein kinase" evidence="6">
    <location>
        <begin position="27"/>
        <end position="278"/>
    </location>
</feature>
<evidence type="ECO:0000256" key="5">
    <source>
        <dbReference type="SAM" id="MobiDB-lite"/>
    </source>
</evidence>
<accession>A0ABN3TXI6</accession>
<organism evidence="7 8">
    <name type="scientific">Actinocorallia aurantiaca</name>
    <dbReference type="NCBI Taxonomy" id="46204"/>
    <lineage>
        <taxon>Bacteria</taxon>
        <taxon>Bacillati</taxon>
        <taxon>Actinomycetota</taxon>
        <taxon>Actinomycetes</taxon>
        <taxon>Streptosporangiales</taxon>
        <taxon>Thermomonosporaceae</taxon>
        <taxon>Actinocorallia</taxon>
    </lineage>
</organism>
<evidence type="ECO:0000256" key="2">
    <source>
        <dbReference type="ARBA" id="ARBA00022741"/>
    </source>
</evidence>
<feature type="region of interest" description="Disordered" evidence="5">
    <location>
        <begin position="341"/>
        <end position="433"/>
    </location>
</feature>
<evidence type="ECO:0000256" key="3">
    <source>
        <dbReference type="ARBA" id="ARBA00022777"/>
    </source>
</evidence>
<dbReference type="CDD" id="cd14014">
    <property type="entry name" value="STKc_PknB_like"/>
    <property type="match status" value="1"/>
</dbReference>
<dbReference type="PROSITE" id="PS00108">
    <property type="entry name" value="PROTEIN_KINASE_ST"/>
    <property type="match status" value="1"/>
</dbReference>
<sequence length="496" mass="51834">MGFWISGGRVTGLSPLLPTDPASVGPYLLEGRLGAGGQGTVYLGDDESGRRVAVKLLHAHLIIQEAARIRFLDEVELAKRVAPFCTAQVLDSGVLNGQPYLVSEYVDGPSLQASVRDAGVRGGAALERLALNTVTALAAIHQAGVVHRDFKPGNVILGPDGPVVIDFGIARALDLSQSLSGSQAVGTPGYTAPEHLRGEESGPAADLFAWGATMAYAATGKNAFGGTSFSAVMYSVLHSEPYLDGLDGRLETIVRACLEKDPAKRPTAVEVGDRLRALPAPAWQTGGDAPLDDERERSGGHPAVPGGHRYRNRVSAAALAMLVLVGAVYFAVPNLLPQKSAEPSGASPGVTLEPSNPSGSEGEESVAMPSSTKTPRTSKTPENRDGPQNPDSTPKPSGTRPPATKKPSSPKPSSSSEPPPANQPPPSNPRTLGTVTMKDMAQYCTAHGYPVYFYLNGALTCQGNGSTTTDVTAVCRWRFPGEPNVRAEGTTCISYP</sequence>
<dbReference type="Gene3D" id="3.30.200.20">
    <property type="entry name" value="Phosphorylase Kinase, domain 1"/>
    <property type="match status" value="1"/>
</dbReference>
<keyword evidence="4" id="KW-0067">ATP-binding</keyword>
<feature type="compositionally biased region" description="Low complexity" evidence="5">
    <location>
        <begin position="401"/>
        <end position="416"/>
    </location>
</feature>
<dbReference type="InterPro" id="IPR000719">
    <property type="entry name" value="Prot_kinase_dom"/>
</dbReference>
<keyword evidence="2" id="KW-0547">Nucleotide-binding</keyword>
<protein>
    <recommendedName>
        <fullName evidence="6">Protein kinase domain-containing protein</fullName>
    </recommendedName>
</protein>
<reference evidence="7 8" key="1">
    <citation type="journal article" date="2019" name="Int. J. Syst. Evol. Microbiol.">
        <title>The Global Catalogue of Microorganisms (GCM) 10K type strain sequencing project: providing services to taxonomists for standard genome sequencing and annotation.</title>
        <authorList>
            <consortium name="The Broad Institute Genomics Platform"/>
            <consortium name="The Broad Institute Genome Sequencing Center for Infectious Disease"/>
            <person name="Wu L."/>
            <person name="Ma J."/>
        </authorList>
    </citation>
    <scope>NUCLEOTIDE SEQUENCE [LARGE SCALE GENOMIC DNA]</scope>
    <source>
        <strain evidence="7 8">JCM 8201</strain>
    </source>
</reference>
<dbReference type="PANTHER" id="PTHR43289">
    <property type="entry name" value="MITOGEN-ACTIVATED PROTEIN KINASE KINASE KINASE 20-RELATED"/>
    <property type="match status" value="1"/>
</dbReference>
<dbReference type="Gene3D" id="1.10.510.10">
    <property type="entry name" value="Transferase(Phosphotransferase) domain 1"/>
    <property type="match status" value="1"/>
</dbReference>
<keyword evidence="1" id="KW-0808">Transferase</keyword>
<evidence type="ECO:0000256" key="1">
    <source>
        <dbReference type="ARBA" id="ARBA00022679"/>
    </source>
</evidence>
<dbReference type="PANTHER" id="PTHR43289:SF34">
    <property type="entry name" value="SERINE_THREONINE-PROTEIN KINASE YBDM-RELATED"/>
    <property type="match status" value="1"/>
</dbReference>